<evidence type="ECO:0000256" key="7">
    <source>
        <dbReference type="ARBA" id="ARBA00022989"/>
    </source>
</evidence>
<keyword evidence="11" id="KW-0675">Receptor</keyword>
<evidence type="ECO:0000256" key="9">
    <source>
        <dbReference type="ARBA" id="ARBA00023128"/>
    </source>
</evidence>
<evidence type="ECO:0000256" key="11">
    <source>
        <dbReference type="ARBA" id="ARBA00023170"/>
    </source>
</evidence>
<keyword evidence="10" id="KW-0472">Membrane</keyword>
<feature type="region of interest" description="Disordered" evidence="12">
    <location>
        <begin position="1"/>
        <end position="41"/>
    </location>
</feature>
<evidence type="ECO:0000256" key="3">
    <source>
        <dbReference type="ARBA" id="ARBA00022448"/>
    </source>
</evidence>
<dbReference type="InterPro" id="IPR014347">
    <property type="entry name" value="Tautomerase/MIF_sf"/>
</dbReference>
<feature type="compositionally biased region" description="Low complexity" evidence="12">
    <location>
        <begin position="296"/>
        <end position="314"/>
    </location>
</feature>
<sequence>MVRLEEVEDEAFGQTQQGPEEEGDWDTDSESDVSSVYSDEAEDETLFERISALKDVVPPAQRRQLQSVAGTTSEWGWWGISNIARLSWVVGVSAILLAIPFAVGSSEDAQIAMEEKQMQMQQSQTDISCGAYWDITKLTESWSHPIPYATMPLVKIDMIKGVRSPEDIKKLADIVQEVMLDKFNAPSRDRYQIITQHEPYEMICEDTNLGFERTDKLVFIQIFQQGRDVQKKQAVYAALAECLGSECGVPGTDLITKQKKHLQTSPETLSTIMPSTKVASKPVRKTRSRKRKARTEVSSSSSSSSSESSQSSDSSEAELSEHEEPTARSMKKQKKAEDTSILRQTPEPVQTDVRDVGESAQTISTSKKKKDKQSKRPKPPSSLAAVTSAAPATENETHRETGEEKEARDLENWYLRAVTQQYADDLSALRNAPDFRDASVPILIKALMQGATGLLKD</sequence>
<dbReference type="CDD" id="cd22884">
    <property type="entry name" value="TOM22"/>
    <property type="match status" value="1"/>
</dbReference>
<feature type="domain" description="Ribosome-assembly protein 3 C-terminal" evidence="13">
    <location>
        <begin position="410"/>
        <end position="451"/>
    </location>
</feature>
<dbReference type="Pfam" id="PF04281">
    <property type="entry name" value="Tom22"/>
    <property type="match status" value="1"/>
</dbReference>
<dbReference type="AlphaFoldDB" id="A0A5N6L5V3"/>
<evidence type="ECO:0000259" key="13">
    <source>
        <dbReference type="Pfam" id="PF14615"/>
    </source>
</evidence>
<dbReference type="Pfam" id="PF14552">
    <property type="entry name" value="Tautomerase_2"/>
    <property type="match status" value="1"/>
</dbReference>
<gene>
    <name evidence="14" type="ORF">FH972_026192</name>
</gene>
<dbReference type="OrthoDB" id="1686145at2759"/>
<dbReference type="InterPro" id="IPR037479">
    <property type="entry name" value="Tauto_MSAD"/>
</dbReference>
<feature type="compositionally biased region" description="Acidic residues" evidence="12">
    <location>
        <begin position="19"/>
        <end position="31"/>
    </location>
</feature>
<evidence type="ECO:0000256" key="5">
    <source>
        <dbReference type="ARBA" id="ARBA00022787"/>
    </source>
</evidence>
<comment type="subcellular location">
    <subcellularLocation>
        <location evidence="1">Mitochondrion outer membrane</location>
        <topology evidence="1">Single-pass membrane protein</topology>
    </subcellularLocation>
</comment>
<protein>
    <recommendedName>
        <fullName evidence="13">Ribosome-assembly protein 3 C-terminal domain-containing protein</fullName>
    </recommendedName>
</protein>
<comment type="caution">
    <text evidence="14">The sequence shown here is derived from an EMBL/GenBank/DDBJ whole genome shotgun (WGS) entry which is preliminary data.</text>
</comment>
<feature type="compositionally biased region" description="Basic residues" evidence="12">
    <location>
        <begin position="282"/>
        <end position="293"/>
    </location>
</feature>
<dbReference type="SUPFAM" id="SSF55331">
    <property type="entry name" value="Tautomerase/MIF"/>
    <property type="match status" value="1"/>
</dbReference>
<evidence type="ECO:0000256" key="4">
    <source>
        <dbReference type="ARBA" id="ARBA00022692"/>
    </source>
</evidence>
<feature type="region of interest" description="Disordered" evidence="12">
    <location>
        <begin position="258"/>
        <end position="408"/>
    </location>
</feature>
<dbReference type="PANTHER" id="PTHR38460:SF1">
    <property type="entry name" value="TAUTOMERASE YOLI-RELATED"/>
    <property type="match status" value="1"/>
</dbReference>
<evidence type="ECO:0000313" key="15">
    <source>
        <dbReference type="Proteomes" id="UP000327013"/>
    </source>
</evidence>
<dbReference type="InterPro" id="IPR028217">
    <property type="entry name" value="Rsa3_C"/>
</dbReference>
<evidence type="ECO:0000256" key="6">
    <source>
        <dbReference type="ARBA" id="ARBA00022927"/>
    </source>
</evidence>
<evidence type="ECO:0000256" key="8">
    <source>
        <dbReference type="ARBA" id="ARBA00023010"/>
    </source>
</evidence>
<reference evidence="14 15" key="1">
    <citation type="submission" date="2019-06" db="EMBL/GenBank/DDBJ databases">
        <title>A chromosomal-level reference genome of Carpinus fangiana (Coryloideae, Betulaceae).</title>
        <authorList>
            <person name="Yang X."/>
            <person name="Wang Z."/>
            <person name="Zhang L."/>
            <person name="Hao G."/>
            <person name="Liu J."/>
            <person name="Yang Y."/>
        </authorList>
    </citation>
    <scope>NUCLEOTIDE SEQUENCE [LARGE SCALE GENOMIC DNA]</scope>
    <source>
        <strain evidence="14">Cfa_2016G</strain>
        <tissue evidence="14">Leaf</tissue>
    </source>
</reference>
<dbReference type="Gene3D" id="3.30.429.10">
    <property type="entry name" value="Macrophage Migration Inhibitory Factor"/>
    <property type="match status" value="1"/>
</dbReference>
<feature type="compositionally biased region" description="Polar residues" evidence="12">
    <location>
        <begin position="263"/>
        <end position="278"/>
    </location>
</feature>
<evidence type="ECO:0000256" key="2">
    <source>
        <dbReference type="ARBA" id="ARBA00009874"/>
    </source>
</evidence>
<name>A0A5N6L5V3_9ROSI</name>
<keyword evidence="8" id="KW-0811">Translocation</keyword>
<dbReference type="Proteomes" id="UP000327013">
    <property type="component" value="Unassembled WGS sequence"/>
</dbReference>
<evidence type="ECO:0000256" key="12">
    <source>
        <dbReference type="SAM" id="MobiDB-lite"/>
    </source>
</evidence>
<dbReference type="PANTHER" id="PTHR38460">
    <property type="entry name" value="TAUTOMERASE YOLI-RELATED"/>
    <property type="match status" value="1"/>
</dbReference>
<dbReference type="EMBL" id="VIBQ01000082">
    <property type="protein sequence ID" value="KAB8659303.1"/>
    <property type="molecule type" value="Genomic_DNA"/>
</dbReference>
<keyword evidence="9" id="KW-0496">Mitochondrion</keyword>
<keyword evidence="6" id="KW-0653">Protein transport</keyword>
<organism evidence="14 15">
    <name type="scientific">Carpinus fangiana</name>
    <dbReference type="NCBI Taxonomy" id="176857"/>
    <lineage>
        <taxon>Eukaryota</taxon>
        <taxon>Viridiplantae</taxon>
        <taxon>Streptophyta</taxon>
        <taxon>Embryophyta</taxon>
        <taxon>Tracheophyta</taxon>
        <taxon>Spermatophyta</taxon>
        <taxon>Magnoliopsida</taxon>
        <taxon>eudicotyledons</taxon>
        <taxon>Gunneridae</taxon>
        <taxon>Pentapetalae</taxon>
        <taxon>rosids</taxon>
        <taxon>fabids</taxon>
        <taxon>Fagales</taxon>
        <taxon>Betulaceae</taxon>
        <taxon>Carpinus</taxon>
    </lineage>
</organism>
<dbReference type="GO" id="GO:0006886">
    <property type="term" value="P:intracellular protein transport"/>
    <property type="evidence" value="ECO:0007669"/>
    <property type="project" value="InterPro"/>
</dbReference>
<keyword evidence="4" id="KW-0812">Transmembrane</keyword>
<evidence type="ECO:0000256" key="1">
    <source>
        <dbReference type="ARBA" id="ARBA00004572"/>
    </source>
</evidence>
<keyword evidence="3" id="KW-0813">Transport</keyword>
<keyword evidence="5" id="KW-1000">Mitochondrion outer membrane</keyword>
<proteinExistence type="inferred from homology"/>
<dbReference type="GO" id="GO:0005741">
    <property type="term" value="C:mitochondrial outer membrane"/>
    <property type="evidence" value="ECO:0007669"/>
    <property type="project" value="UniProtKB-SubCell"/>
</dbReference>
<feature type="compositionally biased region" description="Acidic residues" evidence="12">
    <location>
        <begin position="1"/>
        <end position="11"/>
    </location>
</feature>
<evidence type="ECO:0000256" key="10">
    <source>
        <dbReference type="ARBA" id="ARBA00023136"/>
    </source>
</evidence>
<comment type="similarity">
    <text evidence="2">Belongs to the Tom22 family.</text>
</comment>
<evidence type="ECO:0000313" key="14">
    <source>
        <dbReference type="EMBL" id="KAB8659303.1"/>
    </source>
</evidence>
<keyword evidence="15" id="KW-1185">Reference proteome</keyword>
<feature type="compositionally biased region" description="Basic and acidic residues" evidence="12">
    <location>
        <begin position="395"/>
        <end position="408"/>
    </location>
</feature>
<dbReference type="InterPro" id="IPR005683">
    <property type="entry name" value="Tom22"/>
</dbReference>
<feature type="compositionally biased region" description="Basic residues" evidence="12">
    <location>
        <begin position="366"/>
        <end position="378"/>
    </location>
</feature>
<dbReference type="Pfam" id="PF14615">
    <property type="entry name" value="Rsa3"/>
    <property type="match status" value="1"/>
</dbReference>
<keyword evidence="7" id="KW-1133">Transmembrane helix</keyword>
<accession>A0A5N6L5V3</accession>